<sequence>MTATPIGQQINSFTEKEWAALKEIANRPERPWWRDYPFLVSLLAFTLSLSTSIISAYESRIRDIHDQQAQLASALASLQDLNFKQVEIHEKYKGTANEFQAAALLNNEISSTLHTAEKLGLQLGTRATTADLTGVAEGLYGLGQYESTEKLLNFALKAAETANDASMALRDLGFYMIRSGKGPAALKMGQDYYERAYNIDREYDLSTQPAAVTWLRVSALLSWANALATVDCIDAQKHYRDGVALLQNSPSTIDFDRVRYAAQQQSTTGIGGVQSCPPLP</sequence>
<dbReference type="EMBL" id="FXAT01000013">
    <property type="protein sequence ID" value="SMG59514.1"/>
    <property type="molecule type" value="Genomic_DNA"/>
</dbReference>
<dbReference type="RefSeq" id="WP_143809090.1">
    <property type="nucleotide sequence ID" value="NZ_FXAT01000013.1"/>
</dbReference>
<proteinExistence type="predicted"/>
<keyword evidence="2" id="KW-1185">Reference proteome</keyword>
<dbReference type="AlphaFoldDB" id="A0A1X7M183"/>
<organism evidence="1 2">
    <name type="scientific">Paraburkholderia susongensis</name>
    <dbReference type="NCBI Taxonomy" id="1515439"/>
    <lineage>
        <taxon>Bacteria</taxon>
        <taxon>Pseudomonadati</taxon>
        <taxon>Pseudomonadota</taxon>
        <taxon>Betaproteobacteria</taxon>
        <taxon>Burkholderiales</taxon>
        <taxon>Burkholderiaceae</taxon>
        <taxon>Paraburkholderia</taxon>
    </lineage>
</organism>
<evidence type="ECO:0000313" key="2">
    <source>
        <dbReference type="Proteomes" id="UP000193228"/>
    </source>
</evidence>
<gene>
    <name evidence="1" type="ORF">SAMN06265784_11382</name>
</gene>
<name>A0A1X7M183_9BURK</name>
<reference evidence="2" key="1">
    <citation type="submission" date="2017-04" db="EMBL/GenBank/DDBJ databases">
        <authorList>
            <person name="Varghese N."/>
            <person name="Submissions S."/>
        </authorList>
    </citation>
    <scope>NUCLEOTIDE SEQUENCE [LARGE SCALE GENOMIC DNA]</scope>
    <source>
        <strain evidence="2">LMG 29540</strain>
    </source>
</reference>
<dbReference type="Proteomes" id="UP000193228">
    <property type="component" value="Unassembled WGS sequence"/>
</dbReference>
<accession>A0A1X7M183</accession>
<evidence type="ECO:0000313" key="1">
    <source>
        <dbReference type="EMBL" id="SMG59514.1"/>
    </source>
</evidence>
<protein>
    <submittedName>
        <fullName evidence="1">Uncharacterized protein</fullName>
    </submittedName>
</protein>